<feature type="domain" description="YWFCY" evidence="8">
    <location>
        <begin position="7"/>
        <end position="150"/>
    </location>
</feature>
<dbReference type="InterPro" id="IPR025988">
    <property type="entry name" value="YWFCY_dom"/>
</dbReference>
<dbReference type="InterPro" id="IPR051539">
    <property type="entry name" value="T4SS-coupling_protein"/>
</dbReference>
<dbReference type="InterPro" id="IPR003688">
    <property type="entry name" value="TraG/VirD4"/>
</dbReference>
<evidence type="ECO:0000259" key="8">
    <source>
        <dbReference type="Pfam" id="PF14293"/>
    </source>
</evidence>
<dbReference type="Gene3D" id="3.40.50.300">
    <property type="entry name" value="P-loop containing nucleotide triphosphate hydrolases"/>
    <property type="match status" value="2"/>
</dbReference>
<keyword evidence="4 7" id="KW-0812">Transmembrane</keyword>
<accession>A0A1I1AH23</accession>
<dbReference type="PANTHER" id="PTHR37937">
    <property type="entry name" value="CONJUGATIVE TRANSFER: DNA TRANSPORT"/>
    <property type="match status" value="1"/>
</dbReference>
<dbReference type="Pfam" id="PF14293">
    <property type="entry name" value="YWFCY"/>
    <property type="match status" value="1"/>
</dbReference>
<evidence type="ECO:0000313" key="10">
    <source>
        <dbReference type="Proteomes" id="UP000198790"/>
    </source>
</evidence>
<feature type="transmembrane region" description="Helical" evidence="7">
    <location>
        <begin position="21"/>
        <end position="39"/>
    </location>
</feature>
<dbReference type="STRING" id="237018.SAMN04489723_10822"/>
<reference evidence="9 10" key="1">
    <citation type="submission" date="2016-10" db="EMBL/GenBank/DDBJ databases">
        <authorList>
            <person name="de Groot N.N."/>
        </authorList>
    </citation>
    <scope>NUCLEOTIDE SEQUENCE [LARGE SCALE GENOMIC DNA]</scope>
    <source>
        <strain evidence="9 10">DSM 23399</strain>
    </source>
</reference>
<evidence type="ECO:0000313" key="9">
    <source>
        <dbReference type="EMBL" id="SFB35788.1"/>
    </source>
</evidence>
<dbReference type="NCBIfam" id="NF041326">
    <property type="entry name" value="Bacteroid_MobC"/>
    <property type="match status" value="1"/>
</dbReference>
<evidence type="ECO:0000256" key="3">
    <source>
        <dbReference type="ARBA" id="ARBA00022475"/>
    </source>
</evidence>
<evidence type="ECO:0000256" key="1">
    <source>
        <dbReference type="ARBA" id="ARBA00004651"/>
    </source>
</evidence>
<evidence type="ECO:0000256" key="5">
    <source>
        <dbReference type="ARBA" id="ARBA00022989"/>
    </source>
</evidence>
<dbReference type="Proteomes" id="UP000198790">
    <property type="component" value="Unassembled WGS sequence"/>
</dbReference>
<organism evidence="9 10">
    <name type="scientific">Algoriphagus aquimarinus</name>
    <dbReference type="NCBI Taxonomy" id="237018"/>
    <lineage>
        <taxon>Bacteria</taxon>
        <taxon>Pseudomonadati</taxon>
        <taxon>Bacteroidota</taxon>
        <taxon>Cytophagia</taxon>
        <taxon>Cytophagales</taxon>
        <taxon>Cyclobacteriaceae</taxon>
        <taxon>Algoriphagus</taxon>
    </lineage>
</organism>
<comment type="similarity">
    <text evidence="2">Belongs to the VirD4/TraG family.</text>
</comment>
<keyword evidence="6 7" id="KW-0472">Membrane</keyword>
<dbReference type="EMBL" id="FOKK01000008">
    <property type="protein sequence ID" value="SFB35788.1"/>
    <property type="molecule type" value="Genomic_DNA"/>
</dbReference>
<feature type="transmembrane region" description="Helical" evidence="7">
    <location>
        <begin position="120"/>
        <end position="139"/>
    </location>
</feature>
<keyword evidence="5 7" id="KW-1133">Transmembrane helix</keyword>
<dbReference type="AlphaFoldDB" id="A0A1I1AH23"/>
<keyword evidence="10" id="KW-1185">Reference proteome</keyword>
<name>A0A1I1AH23_9BACT</name>
<sequence>MGMQTGENEQGLRKILDMTRLMGVGVLGLHFYYYCYATFKDWGLVSDLTDGVLENIFNTGLFENFYTSKLIAIALLAISLLGIKGRKSESMNAKTASVYGLLGLGFYFGSYIVMHWKAHIEWISIAYMTLTSLGFLLILSGGTKLSRIIHDQLSSDVFNSENETFPQEERLTENEFSVNLPAKYSLKGKVRDSWINIINPFRGLMVLGTPGSGKSYFVIRHVITQHIKKGFSMFVYDFKFDDLSSIVYNTWLKNKHLYRVVPEFYVINFDDLTRSHRCNPLAPETMLDITDAAESARTILMGLNREWIKKQGDFFVESPINFLTAIIWFLRKYNGGEFCTLPHVIELMQADYDELFTVLRTEKDIDVLINPFVNAYLNDVMEQLEGQIASAKISMARLSSAQLYYVLSGNDFTLDINNPEEPKLVCMGNNPQKIQIYGAVLSLYVNRLVKLVNQKGKLKSSLIFDEFPTIYLNGMDSLIATARSNKVATTLGVQDLSQLRKDYGRELADVIMGIVGNIVSGQVNGDSARQLSDRIGKIMQDRQSLSINSGDTSISKSKQLESAVPPSTISSLSSGEFVGMVADKPECKLRLKAFHAEIINDHQTLKKEQENYQPIPEIRKLDSTIVQRNYLQIKQDVRDIIQAEMGRLLNDPGQMHLVIRKEG</sequence>
<dbReference type="Pfam" id="PF02534">
    <property type="entry name" value="T4SS-DNA_transf"/>
    <property type="match status" value="1"/>
</dbReference>
<keyword evidence="3" id="KW-1003">Cell membrane</keyword>
<proteinExistence type="inferred from homology"/>
<feature type="transmembrane region" description="Helical" evidence="7">
    <location>
        <begin position="95"/>
        <end position="114"/>
    </location>
</feature>
<dbReference type="PANTHER" id="PTHR37937:SF1">
    <property type="entry name" value="CONJUGATIVE TRANSFER: DNA TRANSPORT"/>
    <property type="match status" value="1"/>
</dbReference>
<protein>
    <submittedName>
        <fullName evidence="9">Type IV secretory system Conjugative DNA transfer</fullName>
    </submittedName>
</protein>
<evidence type="ECO:0000256" key="6">
    <source>
        <dbReference type="ARBA" id="ARBA00023136"/>
    </source>
</evidence>
<evidence type="ECO:0000256" key="4">
    <source>
        <dbReference type="ARBA" id="ARBA00022692"/>
    </source>
</evidence>
<feature type="transmembrane region" description="Helical" evidence="7">
    <location>
        <begin position="65"/>
        <end position="83"/>
    </location>
</feature>
<dbReference type="CDD" id="cd01127">
    <property type="entry name" value="TrwB_TraG_TraD_VirD4"/>
    <property type="match status" value="1"/>
</dbReference>
<dbReference type="GO" id="GO:0005886">
    <property type="term" value="C:plasma membrane"/>
    <property type="evidence" value="ECO:0007669"/>
    <property type="project" value="UniProtKB-SubCell"/>
</dbReference>
<dbReference type="InterPro" id="IPR027417">
    <property type="entry name" value="P-loop_NTPase"/>
</dbReference>
<comment type="subcellular location">
    <subcellularLocation>
        <location evidence="1">Cell membrane</location>
        <topology evidence="1">Multi-pass membrane protein</topology>
    </subcellularLocation>
</comment>
<evidence type="ECO:0000256" key="2">
    <source>
        <dbReference type="ARBA" id="ARBA00008806"/>
    </source>
</evidence>
<evidence type="ECO:0000256" key="7">
    <source>
        <dbReference type="SAM" id="Phobius"/>
    </source>
</evidence>
<dbReference type="SUPFAM" id="SSF52540">
    <property type="entry name" value="P-loop containing nucleoside triphosphate hydrolases"/>
    <property type="match status" value="1"/>
</dbReference>
<gene>
    <name evidence="9" type="ORF">SAMN04489723_10822</name>
</gene>